<reference evidence="14" key="2">
    <citation type="submission" date="2025-05" db="UniProtKB">
        <authorList>
            <consortium name="Ensembl"/>
        </authorList>
    </citation>
    <scope>IDENTIFICATION</scope>
</reference>
<keyword evidence="2" id="KW-1003">Cell membrane</keyword>
<dbReference type="GO" id="GO:0005886">
    <property type="term" value="C:plasma membrane"/>
    <property type="evidence" value="ECO:0007669"/>
    <property type="project" value="UniProtKB-SubCell"/>
</dbReference>
<evidence type="ECO:0000259" key="12">
    <source>
        <dbReference type="PROSITE" id="PS50262"/>
    </source>
</evidence>
<organism evidence="14 15">
    <name type="scientific">Equus asinus</name>
    <name type="common">Donkey</name>
    <name type="synonym">Equus africanus asinus</name>
    <dbReference type="NCBI Taxonomy" id="9793"/>
    <lineage>
        <taxon>Eukaryota</taxon>
        <taxon>Metazoa</taxon>
        <taxon>Chordata</taxon>
        <taxon>Craniata</taxon>
        <taxon>Vertebrata</taxon>
        <taxon>Euteleostomi</taxon>
        <taxon>Mammalia</taxon>
        <taxon>Eutheria</taxon>
        <taxon>Laurasiatheria</taxon>
        <taxon>Perissodactyla</taxon>
        <taxon>Equidae</taxon>
        <taxon>Equus</taxon>
    </lineage>
</organism>
<dbReference type="GO" id="GO:0043410">
    <property type="term" value="P:positive regulation of MAPK cascade"/>
    <property type="evidence" value="ECO:0007669"/>
    <property type="project" value="TreeGrafter"/>
</dbReference>
<dbReference type="GeneTree" id="ENSGT01010000222287"/>
<sequence length="212" mass="22887">MEAANLSAAATGVALPSGPEASNSSPSPGAVVRSTPGGAALPGREPPFSVFTVLVVTLLVLLIAATFLWNLLVLVTILRVRAFHRVPHNLVASMAVSDVLVSALVMPLSLVSELSAGRRWWLGRSLCHVWISFDVLCCTASIWNVAAVALDRYWTITRRLQYPLRTRRRASALMIALTWALSALIALAPLLFGWGEAYDAQLQRCQVSQEPS</sequence>
<reference evidence="14 15" key="1">
    <citation type="journal article" date="2020" name="Nat. Commun.">
        <title>Donkey genomes provide new insights into domestication and selection for coat color.</title>
        <authorList>
            <person name="Wang"/>
            <person name="C."/>
            <person name="Li"/>
            <person name="H."/>
            <person name="Guo"/>
            <person name="Y."/>
            <person name="Huang"/>
            <person name="J."/>
            <person name="Sun"/>
            <person name="Y."/>
            <person name="Min"/>
            <person name="J."/>
            <person name="Wang"/>
            <person name="J."/>
            <person name="Fang"/>
            <person name="X."/>
            <person name="Zhao"/>
            <person name="Z."/>
            <person name="Wang"/>
            <person name="S."/>
            <person name="Zhang"/>
            <person name="Y."/>
            <person name="Liu"/>
            <person name="Q."/>
            <person name="Jiang"/>
            <person name="Q."/>
            <person name="Wang"/>
            <person name="X."/>
            <person name="Guo"/>
            <person name="Y."/>
            <person name="Yang"/>
            <person name="C."/>
            <person name="Wang"/>
            <person name="Y."/>
            <person name="Tian"/>
            <person name="F."/>
            <person name="Zhuang"/>
            <person name="G."/>
            <person name="Fan"/>
            <person name="Y."/>
            <person name="Gao"/>
            <person name="Q."/>
            <person name="Li"/>
            <person name="Y."/>
            <person name="Ju"/>
            <person name="Z."/>
            <person name="Li"/>
            <person name="J."/>
            <person name="Li"/>
            <person name="R."/>
            <person name="Hou"/>
            <person name="M."/>
            <person name="Yang"/>
            <person name="G."/>
            <person name="Liu"/>
            <person name="G."/>
            <person name="Liu"/>
            <person name="W."/>
            <person name="Guo"/>
            <person name="J."/>
            <person name="Pan"/>
            <person name="S."/>
            <person name="Fan"/>
            <person name="G."/>
            <person name="Zhang"/>
            <person name="W."/>
            <person name="Zhang"/>
            <person name="R."/>
            <person name="Yu"/>
            <person name="J."/>
            <person name="Zhang"/>
            <person name="X."/>
            <person name="Yin"/>
            <person name="Q."/>
            <person name="Ji"/>
            <person name="C."/>
            <person name="Jin"/>
            <person name="Y."/>
            <person name="Yue"/>
            <person name="G."/>
            <person name="Liu"/>
            <person name="M."/>
            <person name="Xu"/>
            <person name="J."/>
            <person name="Liu"/>
            <person name="S."/>
            <person name="Jordana"/>
            <person name="J."/>
            <person name="Noce"/>
            <person name="A."/>
            <person name="Amills"/>
            <person name="M."/>
            <person name="Wu"/>
            <person name="D.D."/>
            <person name="Li"/>
            <person name="S."/>
            <person name="Zhou"/>
            <person name="X. and Zhong"/>
            <person name="J."/>
        </authorList>
    </citation>
    <scope>NUCLEOTIDE SEQUENCE [LARGE SCALE GENOMIC DNA]</scope>
</reference>
<comment type="subcellular location">
    <subcellularLocation>
        <location evidence="1">Cell membrane</location>
        <topology evidence="1">Multi-pass membrane protein</topology>
    </subcellularLocation>
</comment>
<dbReference type="PROSITE" id="PS50262">
    <property type="entry name" value="G_PROTEIN_RECEP_F1_2"/>
    <property type="match status" value="1"/>
</dbReference>
<feature type="transmembrane region" description="Helical" evidence="11">
    <location>
        <begin position="48"/>
        <end position="78"/>
    </location>
</feature>
<evidence type="ECO:0000256" key="10">
    <source>
        <dbReference type="SAM" id="MobiDB-lite"/>
    </source>
</evidence>
<dbReference type="InterPro" id="IPR000431">
    <property type="entry name" value="5HT5B_rcpt"/>
</dbReference>
<keyword evidence="4 11" id="KW-1133">Transmembrane helix</keyword>
<keyword evidence="7 9" id="KW-0675">Receptor</keyword>
<evidence type="ECO:0000256" key="4">
    <source>
        <dbReference type="ARBA" id="ARBA00022989"/>
    </source>
</evidence>
<dbReference type="PROSITE" id="PS00237">
    <property type="entry name" value="G_PROTEIN_RECEP_F1_1"/>
    <property type="match status" value="1"/>
</dbReference>
<keyword evidence="8 9" id="KW-0807">Transducer</keyword>
<evidence type="ECO:0000256" key="2">
    <source>
        <dbReference type="ARBA" id="ARBA00022475"/>
    </source>
</evidence>
<dbReference type="Gene3D" id="1.20.1070.10">
    <property type="entry name" value="Rhodopsin 7-helix transmembrane proteins"/>
    <property type="match status" value="1"/>
</dbReference>
<dbReference type="Ensembl" id="ENSEAST00005072963.1">
    <property type="protein sequence ID" value="ENSEASP00005062019.1"/>
    <property type="gene ID" value="ENSEASG00005035166.1"/>
</dbReference>
<dbReference type="Ensembl" id="ENSEAST00005049554.1">
    <property type="protein sequence ID" value="ENSEASP00005046048.1"/>
    <property type="gene ID" value="ENSEASG00005035166.1"/>
</dbReference>
<evidence type="ECO:0000256" key="9">
    <source>
        <dbReference type="RuleBase" id="RU000688"/>
    </source>
</evidence>
<feature type="region of interest" description="Disordered" evidence="10">
    <location>
        <begin position="15"/>
        <end position="36"/>
    </location>
</feature>
<dbReference type="GO" id="GO:0071880">
    <property type="term" value="P:adenylate cyclase-activating adrenergic receptor signaling pathway"/>
    <property type="evidence" value="ECO:0007669"/>
    <property type="project" value="TreeGrafter"/>
</dbReference>
<dbReference type="Pfam" id="PF00001">
    <property type="entry name" value="7tm_1"/>
    <property type="match status" value="1"/>
</dbReference>
<evidence type="ECO:0000313" key="14">
    <source>
        <dbReference type="Ensembl" id="ENSEASP00005062019.1"/>
    </source>
</evidence>
<evidence type="ECO:0000256" key="3">
    <source>
        <dbReference type="ARBA" id="ARBA00022692"/>
    </source>
</evidence>
<dbReference type="InterPro" id="IPR017452">
    <property type="entry name" value="GPCR_Rhodpsn_7TM"/>
</dbReference>
<gene>
    <name evidence="13" type="primary">LOC123285334</name>
</gene>
<evidence type="ECO:0000256" key="1">
    <source>
        <dbReference type="ARBA" id="ARBA00004651"/>
    </source>
</evidence>
<dbReference type="SUPFAM" id="SSF81321">
    <property type="entry name" value="Family A G protein-coupled receptor-like"/>
    <property type="match status" value="1"/>
</dbReference>
<evidence type="ECO:0000313" key="13">
    <source>
        <dbReference type="Ensembl" id="ENSEASP00005058908.1"/>
    </source>
</evidence>
<proteinExistence type="inferred from homology"/>
<dbReference type="PANTHER" id="PTHR24248:SF202">
    <property type="entry name" value="5-HYDROXYTRYPTAMINE RECEPTOR 5A"/>
    <property type="match status" value="1"/>
</dbReference>
<evidence type="ECO:0000256" key="11">
    <source>
        <dbReference type="SAM" id="Phobius"/>
    </source>
</evidence>
<comment type="similarity">
    <text evidence="9">Belongs to the G-protein coupled receptor 1 family.</text>
</comment>
<dbReference type="PRINTS" id="PR00519">
    <property type="entry name" value="5HT5BRECEPTR"/>
</dbReference>
<accession>A0A9L0K9I2</accession>
<evidence type="ECO:0000256" key="5">
    <source>
        <dbReference type="ARBA" id="ARBA00023040"/>
    </source>
</evidence>
<feature type="transmembrane region" description="Helical" evidence="11">
    <location>
        <begin position="171"/>
        <end position="192"/>
    </location>
</feature>
<dbReference type="InterPro" id="IPR000276">
    <property type="entry name" value="GPCR_Rhodpsn"/>
</dbReference>
<dbReference type="AlphaFoldDB" id="A0A9L0K9I2"/>
<keyword evidence="3 9" id="KW-0812">Transmembrane</keyword>
<dbReference type="PANTHER" id="PTHR24248">
    <property type="entry name" value="ADRENERGIC RECEPTOR-RELATED G-PROTEIN COUPLED RECEPTOR"/>
    <property type="match status" value="1"/>
</dbReference>
<dbReference type="Proteomes" id="UP000694387">
    <property type="component" value="Chromosome 4"/>
</dbReference>
<keyword evidence="15" id="KW-1185">Reference proteome</keyword>
<name>A0A9L0K9I2_EQUAS</name>
<feature type="domain" description="G-protein coupled receptors family 1 profile" evidence="12">
    <location>
        <begin position="69"/>
        <end position="212"/>
    </location>
</feature>
<keyword evidence="6 11" id="KW-0472">Membrane</keyword>
<keyword evidence="5 9" id="KW-0297">G-protein coupled receptor</keyword>
<dbReference type="Ensembl" id="ENSEAST00005059056.1">
    <property type="protein sequence ID" value="ENSEASP00005058908.1"/>
    <property type="gene ID" value="ENSEASG00005031004.1"/>
</dbReference>
<evidence type="ECO:0000256" key="6">
    <source>
        <dbReference type="ARBA" id="ARBA00023136"/>
    </source>
</evidence>
<feature type="transmembrane region" description="Helical" evidence="11">
    <location>
        <begin position="130"/>
        <end position="150"/>
    </location>
</feature>
<protein>
    <recommendedName>
        <fullName evidence="12">G-protein coupled receptors family 1 profile domain-containing protein</fullName>
    </recommendedName>
</protein>
<evidence type="ECO:0000313" key="15">
    <source>
        <dbReference type="Proteomes" id="UP000694387"/>
    </source>
</evidence>
<evidence type="ECO:0000256" key="7">
    <source>
        <dbReference type="ARBA" id="ARBA00023170"/>
    </source>
</evidence>
<evidence type="ECO:0000256" key="8">
    <source>
        <dbReference type="ARBA" id="ARBA00023224"/>
    </source>
</evidence>
<feature type="transmembrane region" description="Helical" evidence="11">
    <location>
        <begin position="90"/>
        <end position="110"/>
    </location>
</feature>
<dbReference type="GO" id="GO:0004993">
    <property type="term" value="F:G protein-coupled serotonin receptor activity"/>
    <property type="evidence" value="ECO:0007669"/>
    <property type="project" value="InterPro"/>
</dbReference>
<dbReference type="PRINTS" id="PR00237">
    <property type="entry name" value="GPCRRHODOPSN"/>
</dbReference>